<evidence type="ECO:0000313" key="13">
    <source>
        <dbReference type="EMBL" id="KAK7807112.1"/>
    </source>
</evidence>
<dbReference type="Proteomes" id="UP001488838">
    <property type="component" value="Unassembled WGS sequence"/>
</dbReference>
<keyword evidence="5" id="KW-0677">Repeat</keyword>
<keyword evidence="7 11" id="KW-0009">Actin-binding</keyword>
<feature type="compositionally biased region" description="Low complexity" evidence="12">
    <location>
        <begin position="129"/>
        <end position="180"/>
    </location>
</feature>
<dbReference type="GO" id="GO:0001843">
    <property type="term" value="P:neural tube closure"/>
    <property type="evidence" value="ECO:0007669"/>
    <property type="project" value="UniProtKB-UniRule"/>
</dbReference>
<evidence type="ECO:0000256" key="9">
    <source>
        <dbReference type="ARBA" id="ARBA00023273"/>
    </source>
</evidence>
<dbReference type="PANTHER" id="PTHR12751">
    <property type="entry name" value="PHOSPHATASE AND ACTIN REGULATOR PHACTR"/>
    <property type="match status" value="1"/>
</dbReference>
<dbReference type="EMBL" id="JBBHLL010000281">
    <property type="protein sequence ID" value="KAK7807112.1"/>
    <property type="molecule type" value="Genomic_DNA"/>
</dbReference>
<feature type="compositionally biased region" description="Low complexity" evidence="12">
    <location>
        <begin position="645"/>
        <end position="660"/>
    </location>
</feature>
<feature type="compositionally biased region" description="Basic and acidic residues" evidence="12">
    <location>
        <begin position="340"/>
        <end position="351"/>
    </location>
</feature>
<gene>
    <name evidence="13" type="ORF">U0070_007412</name>
</gene>
<dbReference type="Pfam" id="PF02755">
    <property type="entry name" value="RPEL"/>
    <property type="match status" value="2"/>
</dbReference>
<dbReference type="GO" id="GO:2001045">
    <property type="term" value="P:negative regulation of integrin-mediated signaling pathway"/>
    <property type="evidence" value="ECO:0007669"/>
    <property type="project" value="UniProtKB-UniRule"/>
</dbReference>
<dbReference type="GO" id="GO:0051726">
    <property type="term" value="P:regulation of cell cycle"/>
    <property type="evidence" value="ECO:0007669"/>
    <property type="project" value="UniProtKB-UniRule"/>
</dbReference>
<feature type="compositionally biased region" description="Pro residues" evidence="12">
    <location>
        <begin position="288"/>
        <end position="311"/>
    </location>
</feature>
<feature type="compositionally biased region" description="Pro residues" evidence="12">
    <location>
        <begin position="243"/>
        <end position="252"/>
    </location>
</feature>
<keyword evidence="4 11" id="KW-0963">Cytoplasm</keyword>
<feature type="region of interest" description="Disordered" evidence="12">
    <location>
        <begin position="637"/>
        <end position="670"/>
    </location>
</feature>
<dbReference type="InterPro" id="IPR004018">
    <property type="entry name" value="RPEL_repeat"/>
</dbReference>
<feature type="compositionally biased region" description="Basic and acidic residues" evidence="12">
    <location>
        <begin position="39"/>
        <end position="54"/>
    </location>
</feature>
<feature type="region of interest" description="Disordered" evidence="12">
    <location>
        <begin position="1"/>
        <end position="23"/>
    </location>
</feature>
<comment type="function">
    <text evidence="11">Regulator of protein phosphatase 1 (PP1) required for neural tube and optic fissure closure, and enteric neural crest cell (ENCCs) migration during development. Acts as an activator of PP1. During neural tube closure, localizes to the ventral neural tube and activates PP1, leading to down-regulate cell proliferation within cranial neural tissue and the neural retina. Also acts as a regulator of migration of enteric neural crest cells (ENCCs) by activating PP1, leading to repression of the integrin signaling through the rho/rock pathway.</text>
</comment>
<dbReference type="GO" id="GO:0030036">
    <property type="term" value="P:actin cytoskeleton organization"/>
    <property type="evidence" value="ECO:0007669"/>
    <property type="project" value="UniProtKB-UniRule"/>
</dbReference>
<evidence type="ECO:0000256" key="1">
    <source>
        <dbReference type="ARBA" id="ARBA00009795"/>
    </source>
</evidence>
<evidence type="ECO:0000256" key="5">
    <source>
        <dbReference type="ARBA" id="ARBA00022737"/>
    </source>
</evidence>
<dbReference type="Gene3D" id="6.10.140.1750">
    <property type="match status" value="1"/>
</dbReference>
<dbReference type="GO" id="GO:0072542">
    <property type="term" value="F:protein phosphatase activator activity"/>
    <property type="evidence" value="ECO:0007669"/>
    <property type="project" value="UniProtKB-UniRule"/>
</dbReference>
<feature type="compositionally biased region" description="Polar residues" evidence="12">
    <location>
        <begin position="104"/>
        <end position="113"/>
    </location>
</feature>
<evidence type="ECO:0000256" key="12">
    <source>
        <dbReference type="SAM" id="MobiDB-lite"/>
    </source>
</evidence>
<dbReference type="GO" id="GO:0008157">
    <property type="term" value="F:protein phosphatase 1 binding"/>
    <property type="evidence" value="ECO:0007669"/>
    <property type="project" value="UniProtKB-UniRule"/>
</dbReference>
<sequence>MVMGNVEAGDTTPPTKRKSKFSGFGKIFKPWKWRKKKSSDKFKETSEGYEDAGKLSHATLKNGHTTPIGSARSSSPVLVEEEPVRASSLRNLTPEEDSKKRLGSTGSQPNSEAESAPEHAPKQPLVPPSRSSSSSSEASEGQAKDAMSGSAARSLSSISGSTTTTPAVTTAATNVTKTANSFVTPTPAPRTLPAAPASINTTVTHTAPAKQPPIPPPKPAHRNSNPVIAELSQAISSGTLLPKPSPPLPPKRGIPSALGSTSEPAASPTTKTASDQREKTVSVWEPPLMIPPSSPSPPLPTHIPPEPPRSPSFPAKTFQIVPEVEFSPPLDLSQDLSQQEDQKKEVPKKIQDQSFGEPHIPSRLPPLPLHIRIQQALTSPLPMTPPLEGAHRAHSLLFESSDSFSEDSGTLGRTRSLPITIEMLKVPDDDEEEQTCPLAFAEDMTPTSGTPKLPPCLQEEGKESDSDSEGPIQYRDEEDEDDEDESHQSALANRVKRKDTLAMKLSSRPSEPELNLNSWPRKSKEEWNEIRHQIGNTLIRRLSQRPTAEELEQRNILQPKNEADRQAEKREIKRRLTRKLSQRPTVAELLARKILRFNEYVEVTDAQDYDRRADKPWTKLTPADKILSIEVTEREAFGKVQPQPSGGSSESVFCSSFSEGHGTDEKTTIARDADVRKGLKDHGKAELVCCLSPEQP</sequence>
<comment type="subcellular location">
    <subcellularLocation>
        <location evidence="11">Cytoplasm</location>
    </subcellularLocation>
    <subcellularLocation>
        <location evidence="11">Cell projection</location>
        <location evidence="11">Lamellipodium</location>
    </subcellularLocation>
</comment>
<dbReference type="Gene3D" id="6.10.140.2130">
    <property type="match status" value="1"/>
</dbReference>
<proteinExistence type="inferred from homology"/>
<feature type="compositionally biased region" description="Basic and acidic residues" evidence="12">
    <location>
        <begin position="661"/>
        <end position="670"/>
    </location>
</feature>
<feature type="region of interest" description="Disordered" evidence="12">
    <location>
        <begin position="36"/>
        <end position="365"/>
    </location>
</feature>
<protein>
    <recommendedName>
        <fullName evidence="11">Phosphatase and actin regulator 4</fullName>
    </recommendedName>
</protein>
<evidence type="ECO:0000256" key="6">
    <source>
        <dbReference type="ARBA" id="ARBA00022902"/>
    </source>
</evidence>
<dbReference type="GO" id="GO:0061386">
    <property type="term" value="P:closure of optic fissure"/>
    <property type="evidence" value="ECO:0007669"/>
    <property type="project" value="UniProtKB-UniRule"/>
</dbReference>
<evidence type="ECO:0000256" key="7">
    <source>
        <dbReference type="ARBA" id="ARBA00023203"/>
    </source>
</evidence>
<evidence type="ECO:0000256" key="2">
    <source>
        <dbReference type="ARBA" id="ARBA00011844"/>
    </source>
</evidence>
<keyword evidence="6 11" id="KW-0524">Neurogenesis</keyword>
<evidence type="ECO:0000256" key="11">
    <source>
        <dbReference type="RuleBase" id="RU367131"/>
    </source>
</evidence>
<keyword evidence="9 11" id="KW-0966">Cell projection</keyword>
<feature type="compositionally biased region" description="Polar residues" evidence="12">
    <location>
        <begin position="258"/>
        <end position="273"/>
    </location>
</feature>
<evidence type="ECO:0000256" key="10">
    <source>
        <dbReference type="PROSITE-ProRule" id="PRU00401"/>
    </source>
</evidence>
<comment type="subunit">
    <text evidence="2 11">Binds PPP1CA and actin.</text>
</comment>
<dbReference type="PROSITE" id="PS51073">
    <property type="entry name" value="RPEL"/>
    <property type="match status" value="2"/>
</dbReference>
<dbReference type="PANTHER" id="PTHR12751:SF4">
    <property type="entry name" value="PHOSPHATASE AND ACTIN REGULATOR 4"/>
    <property type="match status" value="1"/>
</dbReference>
<keyword evidence="8" id="KW-0650">Protein phosphatase inhibitor</keyword>
<dbReference type="GO" id="GO:0005737">
    <property type="term" value="C:cytoplasm"/>
    <property type="evidence" value="ECO:0007669"/>
    <property type="project" value="UniProtKB-SubCell"/>
</dbReference>
<dbReference type="GO" id="GO:0001755">
    <property type="term" value="P:neural crest cell migration"/>
    <property type="evidence" value="ECO:0007669"/>
    <property type="project" value="UniProtKB-UniRule"/>
</dbReference>
<name>A0AAW0HYK6_MYOGA</name>
<feature type="region of interest" description="Disordered" evidence="12">
    <location>
        <begin position="545"/>
        <end position="569"/>
    </location>
</feature>
<dbReference type="GO" id="GO:0004864">
    <property type="term" value="F:protein phosphatase inhibitor activity"/>
    <property type="evidence" value="ECO:0007669"/>
    <property type="project" value="UniProtKB-KW"/>
</dbReference>
<evidence type="ECO:0000313" key="14">
    <source>
        <dbReference type="Proteomes" id="UP001488838"/>
    </source>
</evidence>
<feature type="compositionally biased region" description="Acidic residues" evidence="12">
    <location>
        <begin position="476"/>
        <end position="485"/>
    </location>
</feature>
<keyword evidence="3 11" id="KW-0217">Developmental protein</keyword>
<comment type="caution">
    <text evidence="13">The sequence shown here is derived from an EMBL/GenBank/DDBJ whole genome shotgun (WGS) entry which is preliminary data.</text>
</comment>
<evidence type="ECO:0000256" key="3">
    <source>
        <dbReference type="ARBA" id="ARBA00022473"/>
    </source>
</evidence>
<feature type="compositionally biased region" description="Polar residues" evidence="12">
    <location>
        <begin position="62"/>
        <end position="76"/>
    </location>
</feature>
<dbReference type="GO" id="GO:0030027">
    <property type="term" value="C:lamellipodium"/>
    <property type="evidence" value="ECO:0007669"/>
    <property type="project" value="UniProtKB-SubCell"/>
</dbReference>
<evidence type="ECO:0000256" key="8">
    <source>
        <dbReference type="ARBA" id="ARBA00023272"/>
    </source>
</evidence>
<dbReference type="AlphaFoldDB" id="A0AAW0HYK6"/>
<organism evidence="13 14">
    <name type="scientific">Myodes glareolus</name>
    <name type="common">Bank vole</name>
    <name type="synonym">Clethrionomys glareolus</name>
    <dbReference type="NCBI Taxonomy" id="447135"/>
    <lineage>
        <taxon>Eukaryota</taxon>
        <taxon>Metazoa</taxon>
        <taxon>Chordata</taxon>
        <taxon>Craniata</taxon>
        <taxon>Vertebrata</taxon>
        <taxon>Euteleostomi</taxon>
        <taxon>Mammalia</taxon>
        <taxon>Eutheria</taxon>
        <taxon>Euarchontoglires</taxon>
        <taxon>Glires</taxon>
        <taxon>Rodentia</taxon>
        <taxon>Myomorpha</taxon>
        <taxon>Muroidea</taxon>
        <taxon>Cricetidae</taxon>
        <taxon>Arvicolinae</taxon>
        <taxon>Myodes</taxon>
    </lineage>
</organism>
<evidence type="ECO:0000256" key="4">
    <source>
        <dbReference type="ARBA" id="ARBA00022490"/>
    </source>
</evidence>
<feature type="region of interest" description="Disordered" evidence="12">
    <location>
        <begin position="401"/>
        <end position="522"/>
    </location>
</feature>
<dbReference type="GO" id="GO:0003779">
    <property type="term" value="F:actin binding"/>
    <property type="evidence" value="ECO:0007669"/>
    <property type="project" value="UniProtKB-UniRule"/>
</dbReference>
<reference evidence="13 14" key="1">
    <citation type="journal article" date="2023" name="bioRxiv">
        <title>Conserved and derived expression patterns and positive selection on dental genes reveal complex evolutionary context of ever-growing rodent molars.</title>
        <authorList>
            <person name="Calamari Z.T."/>
            <person name="Song A."/>
            <person name="Cohen E."/>
            <person name="Akter M."/>
            <person name="Roy R.D."/>
            <person name="Hallikas O."/>
            <person name="Christensen M.M."/>
            <person name="Li P."/>
            <person name="Marangoni P."/>
            <person name="Jernvall J."/>
            <person name="Klein O.D."/>
        </authorList>
    </citation>
    <scope>NUCLEOTIDE SEQUENCE [LARGE SCALE GENOMIC DNA]</scope>
    <source>
        <strain evidence="13">V071</strain>
    </source>
</reference>
<feature type="compositionally biased region" description="Low complexity" evidence="12">
    <location>
        <begin position="327"/>
        <end position="339"/>
    </location>
</feature>
<dbReference type="GO" id="GO:0048484">
    <property type="term" value="P:enteric nervous system development"/>
    <property type="evidence" value="ECO:0007669"/>
    <property type="project" value="UniProtKB-UniRule"/>
</dbReference>
<dbReference type="GO" id="GO:0007266">
    <property type="term" value="P:Rho protein signal transduction"/>
    <property type="evidence" value="ECO:0007669"/>
    <property type="project" value="UniProtKB-UniRule"/>
</dbReference>
<dbReference type="SMART" id="SM00707">
    <property type="entry name" value="RPEL"/>
    <property type="match status" value="3"/>
</dbReference>
<accession>A0AAW0HYK6</accession>
<keyword evidence="14" id="KW-1185">Reference proteome</keyword>
<feature type="repeat" description="RPEL" evidence="10">
    <location>
        <begin position="536"/>
        <end position="561"/>
    </location>
</feature>
<feature type="repeat" description="RPEL" evidence="10">
    <location>
        <begin position="574"/>
        <end position="599"/>
    </location>
</feature>
<comment type="similarity">
    <text evidence="1 11">Belongs to the phosphatase and actin regulator family.</text>
</comment>